<keyword evidence="6 7" id="KW-0472">Membrane</keyword>
<gene>
    <name evidence="10" type="ORF">MNBD_NITROSPIRAE01-777</name>
</gene>
<keyword evidence="5 7" id="KW-1133">Transmembrane helix</keyword>
<dbReference type="InterPro" id="IPR002524">
    <property type="entry name" value="Cation_efflux"/>
</dbReference>
<evidence type="ECO:0000259" key="9">
    <source>
        <dbReference type="Pfam" id="PF16916"/>
    </source>
</evidence>
<feature type="domain" description="Cation efflux protein cytoplasmic" evidence="9">
    <location>
        <begin position="218"/>
        <end position="294"/>
    </location>
</feature>
<dbReference type="SUPFAM" id="SSF160240">
    <property type="entry name" value="Cation efflux protein cytoplasmic domain-like"/>
    <property type="match status" value="1"/>
</dbReference>
<organism evidence="10">
    <name type="scientific">hydrothermal vent metagenome</name>
    <dbReference type="NCBI Taxonomy" id="652676"/>
    <lineage>
        <taxon>unclassified sequences</taxon>
        <taxon>metagenomes</taxon>
        <taxon>ecological metagenomes</taxon>
    </lineage>
</organism>
<dbReference type="GO" id="GO:0015341">
    <property type="term" value="F:zinc efflux antiporter activity"/>
    <property type="evidence" value="ECO:0007669"/>
    <property type="project" value="TreeGrafter"/>
</dbReference>
<evidence type="ECO:0000256" key="2">
    <source>
        <dbReference type="ARBA" id="ARBA00008114"/>
    </source>
</evidence>
<dbReference type="SUPFAM" id="SSF161111">
    <property type="entry name" value="Cation efflux protein transmembrane domain-like"/>
    <property type="match status" value="1"/>
</dbReference>
<evidence type="ECO:0000256" key="5">
    <source>
        <dbReference type="ARBA" id="ARBA00022989"/>
    </source>
</evidence>
<keyword evidence="4 7" id="KW-0812">Transmembrane</keyword>
<dbReference type="InterPro" id="IPR058533">
    <property type="entry name" value="Cation_efflux_TM"/>
</dbReference>
<accession>A0A3B1CXI6</accession>
<keyword evidence="3" id="KW-0813">Transport</keyword>
<proteinExistence type="inferred from homology"/>
<dbReference type="InterPro" id="IPR036837">
    <property type="entry name" value="Cation_efflux_CTD_sf"/>
</dbReference>
<dbReference type="PANTHER" id="PTHR43840:SF15">
    <property type="entry name" value="MITOCHONDRIAL METAL TRANSPORTER 1-RELATED"/>
    <property type="match status" value="1"/>
</dbReference>
<feature type="transmembrane region" description="Helical" evidence="7">
    <location>
        <begin position="88"/>
        <end position="106"/>
    </location>
</feature>
<dbReference type="NCBIfam" id="TIGR01297">
    <property type="entry name" value="CDF"/>
    <property type="match status" value="1"/>
</dbReference>
<sequence length="301" mass="33305">MPINAKRAEWNSNLAQIKKMLCVILFLNFAMALAKSLWGYYSHSISMQADGIHSFLDGASNITGLIGLYFAADPPDEEHPYGHQKFETFAAFCISVFLFFGCYSVLKSSYGRLQDGVTAEVSWASFAIMIVTLAMNFFITRWEGREGRRLRSEILIADAAHTKSDIYVSLSVIGSLIAGKIGYPLLDPLIAVLIAGIIGKVGWGILLESSKVLTDVSRIDAKKIIALVTNIPKVETCHAVRTRGSMNHVHVDLHIHVHPQMSIEAAHELAHEVEEKIMKVFPEVAEVIVHLEPHIPGLKND</sequence>
<evidence type="ECO:0000313" key="10">
    <source>
        <dbReference type="EMBL" id="VAX28584.1"/>
    </source>
</evidence>
<feature type="transmembrane region" description="Helical" evidence="7">
    <location>
        <begin position="121"/>
        <end position="139"/>
    </location>
</feature>
<dbReference type="GO" id="GO:0006882">
    <property type="term" value="P:intracellular zinc ion homeostasis"/>
    <property type="evidence" value="ECO:0007669"/>
    <property type="project" value="TreeGrafter"/>
</dbReference>
<dbReference type="Gene3D" id="1.20.1510.10">
    <property type="entry name" value="Cation efflux protein transmembrane domain"/>
    <property type="match status" value="1"/>
</dbReference>
<dbReference type="GO" id="GO:0005886">
    <property type="term" value="C:plasma membrane"/>
    <property type="evidence" value="ECO:0007669"/>
    <property type="project" value="TreeGrafter"/>
</dbReference>
<evidence type="ECO:0000259" key="8">
    <source>
        <dbReference type="Pfam" id="PF01545"/>
    </source>
</evidence>
<dbReference type="Pfam" id="PF16916">
    <property type="entry name" value="ZT_dimer"/>
    <property type="match status" value="1"/>
</dbReference>
<dbReference type="PANTHER" id="PTHR43840">
    <property type="entry name" value="MITOCHONDRIAL METAL TRANSPORTER 1-RELATED"/>
    <property type="match status" value="1"/>
</dbReference>
<dbReference type="InterPro" id="IPR050291">
    <property type="entry name" value="CDF_Transporter"/>
</dbReference>
<dbReference type="Pfam" id="PF01545">
    <property type="entry name" value="Cation_efflux"/>
    <property type="match status" value="1"/>
</dbReference>
<dbReference type="FunFam" id="1.20.1510.10:FF:000006">
    <property type="entry name" value="Divalent cation efflux transporter"/>
    <property type="match status" value="1"/>
</dbReference>
<dbReference type="GO" id="GO:0015093">
    <property type="term" value="F:ferrous iron transmembrane transporter activity"/>
    <property type="evidence" value="ECO:0007669"/>
    <property type="project" value="TreeGrafter"/>
</dbReference>
<dbReference type="Gene3D" id="3.30.70.1350">
    <property type="entry name" value="Cation efflux protein, cytoplasmic domain"/>
    <property type="match status" value="1"/>
</dbReference>
<feature type="domain" description="Cation efflux protein transmembrane" evidence="8">
    <location>
        <begin position="22"/>
        <end position="213"/>
    </location>
</feature>
<name>A0A3B1CXI6_9ZZZZ</name>
<comment type="subcellular location">
    <subcellularLocation>
        <location evidence="1">Membrane</location>
        <topology evidence="1">Multi-pass membrane protein</topology>
    </subcellularLocation>
</comment>
<dbReference type="InterPro" id="IPR027470">
    <property type="entry name" value="Cation_efflux_CTD"/>
</dbReference>
<protein>
    <submittedName>
        <fullName evidence="10">Cobalt-zinc-cadmium resistance protein</fullName>
    </submittedName>
</protein>
<feature type="transmembrane region" description="Helical" evidence="7">
    <location>
        <begin position="189"/>
        <end position="207"/>
    </location>
</feature>
<feature type="transmembrane region" description="Helical" evidence="7">
    <location>
        <begin position="21"/>
        <end position="40"/>
    </location>
</feature>
<dbReference type="InterPro" id="IPR027469">
    <property type="entry name" value="Cation_efflux_TMD_sf"/>
</dbReference>
<reference evidence="10" key="1">
    <citation type="submission" date="2018-06" db="EMBL/GenBank/DDBJ databases">
        <authorList>
            <person name="Zhirakovskaya E."/>
        </authorList>
    </citation>
    <scope>NUCLEOTIDE SEQUENCE</scope>
</reference>
<comment type="similarity">
    <text evidence="2">Belongs to the cation diffusion facilitator (CDF) transporter (TC 2.A.4) family.</text>
</comment>
<dbReference type="GO" id="GO:0015086">
    <property type="term" value="F:cadmium ion transmembrane transporter activity"/>
    <property type="evidence" value="ECO:0007669"/>
    <property type="project" value="TreeGrafter"/>
</dbReference>
<evidence type="ECO:0000256" key="6">
    <source>
        <dbReference type="ARBA" id="ARBA00023136"/>
    </source>
</evidence>
<dbReference type="AlphaFoldDB" id="A0A3B1CXI6"/>
<evidence type="ECO:0000256" key="7">
    <source>
        <dbReference type="SAM" id="Phobius"/>
    </source>
</evidence>
<dbReference type="EMBL" id="UOGF01000040">
    <property type="protein sequence ID" value="VAX28584.1"/>
    <property type="molecule type" value="Genomic_DNA"/>
</dbReference>
<evidence type="ECO:0000256" key="3">
    <source>
        <dbReference type="ARBA" id="ARBA00022448"/>
    </source>
</evidence>
<evidence type="ECO:0000256" key="4">
    <source>
        <dbReference type="ARBA" id="ARBA00022692"/>
    </source>
</evidence>
<evidence type="ECO:0000256" key="1">
    <source>
        <dbReference type="ARBA" id="ARBA00004141"/>
    </source>
</evidence>